<protein>
    <submittedName>
        <fullName evidence="1">Uncharacterized protein</fullName>
    </submittedName>
</protein>
<accession>A0AAU9DNC9</accession>
<keyword evidence="2" id="KW-1185">Reference proteome</keyword>
<dbReference type="KEGG" id="fax:FUAX_51170"/>
<dbReference type="AlphaFoldDB" id="A0AAU9DNC9"/>
<gene>
    <name evidence="1" type="ORF">FUAX_51170</name>
</gene>
<evidence type="ECO:0000313" key="2">
    <source>
        <dbReference type="Proteomes" id="UP001348817"/>
    </source>
</evidence>
<keyword evidence="1" id="KW-0614">Plasmid</keyword>
<sequence>MKIRSGVHFEPIKGRGTQRDQVMVLVYSRKILLDFFKYKVTCIE</sequence>
<reference evidence="1 2" key="1">
    <citation type="submission" date="2021-12" db="EMBL/GenBank/DDBJ databases">
        <title>Genome sequencing of bacteria with rrn-lacking chromosome and rrn-plasmid.</title>
        <authorList>
            <person name="Anda M."/>
            <person name="Iwasaki W."/>
        </authorList>
    </citation>
    <scope>NUCLEOTIDE SEQUENCE [LARGE SCALE GENOMIC DNA]</scope>
    <source>
        <strain evidence="1 2">DSM 100852</strain>
        <plasmid evidence="1 2">pFA6</plasmid>
    </source>
</reference>
<dbReference type="Proteomes" id="UP001348817">
    <property type="component" value="Plasmid pFA6"/>
</dbReference>
<evidence type="ECO:0000313" key="1">
    <source>
        <dbReference type="EMBL" id="BDD12685.1"/>
    </source>
</evidence>
<organism evidence="1 2">
    <name type="scientific">Fulvitalea axinellae</name>
    <dbReference type="NCBI Taxonomy" id="1182444"/>
    <lineage>
        <taxon>Bacteria</taxon>
        <taxon>Pseudomonadati</taxon>
        <taxon>Bacteroidota</taxon>
        <taxon>Cytophagia</taxon>
        <taxon>Cytophagales</taxon>
        <taxon>Persicobacteraceae</taxon>
        <taxon>Fulvitalea</taxon>
    </lineage>
</organism>
<name>A0AAU9DNC9_9BACT</name>
<proteinExistence type="predicted"/>
<geneLocation type="plasmid" evidence="1 2">
    <name>pFA6</name>
</geneLocation>
<dbReference type="EMBL" id="AP025320">
    <property type="protein sequence ID" value="BDD12685.1"/>
    <property type="molecule type" value="Genomic_DNA"/>
</dbReference>